<dbReference type="Proteomes" id="UP000214973">
    <property type="component" value="Chromosome 1"/>
</dbReference>
<evidence type="ECO:0000313" key="2">
    <source>
        <dbReference type="EMBL" id="SNV61262.1"/>
    </source>
</evidence>
<dbReference type="RefSeq" id="WP_095065666.1">
    <property type="nucleotide sequence ID" value="NZ_LT906470.1"/>
</dbReference>
<dbReference type="EMBL" id="LT906470">
    <property type="protein sequence ID" value="SNV61262.1"/>
    <property type="molecule type" value="Genomic_DNA"/>
</dbReference>
<gene>
    <name evidence="2" type="ORF">SAMEA44547418_00657</name>
</gene>
<feature type="transmembrane region" description="Helical" evidence="1">
    <location>
        <begin position="12"/>
        <end position="28"/>
    </location>
</feature>
<organism evidence="2 3">
    <name type="scientific">Veillonella rodentium</name>
    <dbReference type="NCBI Taxonomy" id="248315"/>
    <lineage>
        <taxon>Bacteria</taxon>
        <taxon>Bacillati</taxon>
        <taxon>Bacillota</taxon>
        <taxon>Negativicutes</taxon>
        <taxon>Veillonellales</taxon>
        <taxon>Veillonellaceae</taxon>
        <taxon>Veillonella</taxon>
    </lineage>
</organism>
<evidence type="ECO:0000256" key="1">
    <source>
        <dbReference type="SAM" id="Phobius"/>
    </source>
</evidence>
<dbReference type="KEGG" id="vrm:44547418_00657"/>
<name>A0A239YR65_9FIRM</name>
<accession>A0A239YR65</accession>
<feature type="transmembrane region" description="Helical" evidence="1">
    <location>
        <begin position="34"/>
        <end position="53"/>
    </location>
</feature>
<evidence type="ECO:0008006" key="4">
    <source>
        <dbReference type="Google" id="ProtNLM"/>
    </source>
</evidence>
<proteinExistence type="predicted"/>
<sequence length="134" mass="15099">MNTLLDICKRSVYMNLFIVVLPLIAYMIHNGSSATVALVWYLLLSLVIPWAYLSYKTSTFGDGRYINRIAYVVSWIVVHTVIYKGIFLNVDLSMLWGWPTAGRDVAFLIVMYAGVTVSLCIAYGLSRIIGGRHE</sequence>
<keyword evidence="1" id="KW-0472">Membrane</keyword>
<keyword evidence="1" id="KW-0812">Transmembrane</keyword>
<feature type="transmembrane region" description="Helical" evidence="1">
    <location>
        <begin position="106"/>
        <end position="125"/>
    </location>
</feature>
<keyword evidence="3" id="KW-1185">Reference proteome</keyword>
<dbReference type="AlphaFoldDB" id="A0A239YR65"/>
<keyword evidence="1" id="KW-1133">Transmembrane helix</keyword>
<reference evidence="2 3" key="1">
    <citation type="submission" date="2017-06" db="EMBL/GenBank/DDBJ databases">
        <authorList>
            <consortium name="Pathogen Informatics"/>
        </authorList>
    </citation>
    <scope>NUCLEOTIDE SEQUENCE [LARGE SCALE GENOMIC DNA]</scope>
    <source>
        <strain evidence="2 3">NCTC12018</strain>
    </source>
</reference>
<feature type="transmembrane region" description="Helical" evidence="1">
    <location>
        <begin position="65"/>
        <end position="86"/>
    </location>
</feature>
<protein>
    <recommendedName>
        <fullName evidence="4">Integral membrane protein</fullName>
    </recommendedName>
</protein>
<evidence type="ECO:0000313" key="3">
    <source>
        <dbReference type="Proteomes" id="UP000214973"/>
    </source>
</evidence>